<dbReference type="EMBL" id="OX596092">
    <property type="protein sequence ID" value="CAI9712879.1"/>
    <property type="molecule type" value="Genomic_DNA"/>
</dbReference>
<evidence type="ECO:0000313" key="2">
    <source>
        <dbReference type="Proteomes" id="UP001162501"/>
    </source>
</evidence>
<protein>
    <submittedName>
        <fullName evidence="1">Uncharacterized protein</fullName>
    </submittedName>
</protein>
<reference evidence="1" key="1">
    <citation type="submission" date="2023-05" db="EMBL/GenBank/DDBJ databases">
        <authorList>
            <consortium name="ELIXIR-Norway"/>
        </authorList>
    </citation>
    <scope>NUCLEOTIDE SEQUENCE</scope>
</reference>
<proteinExistence type="predicted"/>
<name>A0ACB0FIL0_RANTA</name>
<sequence length="87" mass="9002">MHWWGSHGSLCKACEAGWKAQGEGWAPMGGTPRKVGRGLQGQEAAAQASLGGAVRVPTASLRRSASSIACRGLELTWGTLRVSPTGV</sequence>
<accession>A0ACB0FIL0</accession>
<organism evidence="1 2">
    <name type="scientific">Rangifer tarandus platyrhynchus</name>
    <name type="common">Svalbard reindeer</name>
    <dbReference type="NCBI Taxonomy" id="3082113"/>
    <lineage>
        <taxon>Eukaryota</taxon>
        <taxon>Metazoa</taxon>
        <taxon>Chordata</taxon>
        <taxon>Craniata</taxon>
        <taxon>Vertebrata</taxon>
        <taxon>Euteleostomi</taxon>
        <taxon>Mammalia</taxon>
        <taxon>Eutheria</taxon>
        <taxon>Laurasiatheria</taxon>
        <taxon>Artiodactyla</taxon>
        <taxon>Ruminantia</taxon>
        <taxon>Pecora</taxon>
        <taxon>Cervidae</taxon>
        <taxon>Odocoileinae</taxon>
        <taxon>Rangifer</taxon>
    </lineage>
</organism>
<dbReference type="Proteomes" id="UP001162501">
    <property type="component" value="Chromosome 8"/>
</dbReference>
<evidence type="ECO:0000313" key="1">
    <source>
        <dbReference type="EMBL" id="CAI9712879.1"/>
    </source>
</evidence>
<gene>
    <name evidence="1" type="ORF">MRATA1EN3_LOCUS24092</name>
</gene>